<comment type="subcellular location">
    <subcellularLocation>
        <location evidence="1">Nucleus</location>
    </subcellularLocation>
</comment>
<dbReference type="EMBL" id="JAMYWD010000008">
    <property type="protein sequence ID" value="KAJ4964181.1"/>
    <property type="molecule type" value="Genomic_DNA"/>
</dbReference>
<dbReference type="PANTHER" id="PTHR20938">
    <property type="entry name" value="INTEGRATOR COMPLEX SUBUNIT 4"/>
    <property type="match status" value="1"/>
</dbReference>
<keyword evidence="2" id="KW-0539">Nucleus</keyword>
<protein>
    <recommendedName>
        <fullName evidence="3">Integrator complex subunit 4/Protein SIEL C-terminal Ig-like domain-containing protein</fullName>
    </recommendedName>
</protein>
<dbReference type="Gene3D" id="1.25.10.10">
    <property type="entry name" value="Leucine-rich Repeat Variant"/>
    <property type="match status" value="1"/>
</dbReference>
<dbReference type="AlphaFoldDB" id="A0A9Q0HFA6"/>
<evidence type="ECO:0000259" key="3">
    <source>
        <dbReference type="Pfam" id="PF25458"/>
    </source>
</evidence>
<sequence length="930" mass="105576">MEMEGQLWRRCEEKLALTTVESTDRRRIYFQALASARALIVNPSTSEETISHVLETLVRSLQVKCDLFLVLHIFKLLSDIALHRQHFLHTVTDIIRPYTVVEENASQLNAHVLSMLFRIAESDRSLLSTTLELREDLALSFCFSPSVTVRVWFLLNVDKFHIHPRLLVTLLLGFMKDPYPSVRRAALCVLASLSKFTDIEGHGLIAECYDCAVELFLDIYEFVRSAAVRAVSKLGEILGALGSEMDSAGWFDILFVQLCSMVRDMSMEVRNEAFVALGKVRLVAEDLLLQSLSKKVLGITKEKKIVGQSSTKEYELPVSGAAGVFVHGLEDEFYKVRSSACNSLGMLTAFSDQFASGALTLLMDMLYDDSTVVRLQTLETMHHMAMCDRLRVQETHIHMFTDCLMDTSFLIRYQVRKIFRLMKLTVPEMFTSLIRGLLTNLETYPQDEDDICSVLFNTGRSHGNFAVSFLKEVAHEIEPSCDGDLKFDRARVTALLVLALSAPLQHKEHFCTIPRRIFLYAIPLIGRISRILGDQLDQEALFTYLSHCSGSFNFAATELSSREDKFIDPWVKEVCVATSFDEHQQKLTTSHEEETDAVKVILKTVAESWPLIHSGCTGEVLKTLRVCKEELTTIVVDSPESISMLAFTSRYIRVIQLIAEACENFLPSKKVRFVRMERLNLLLEKLEASLRELRYRFLGLTIKEELHVLELMLFSCAMRLSKVEICCHQTTLKRMRGMISHVEILCGEGSTEPSIFVKELQKLFSQAGTFNDESSSDPFLFKRSLGFFSLKQVEIHGRFKHIKADIDVPDNDSENPLTFISGLPVGVSLQISLYNIVSEDRLWLKMAVGEYTQYVFLDLFLFDGCDEVRRTTFTVPLYRTPKVISFVLKACIGRECLFDDVDFVKGQPGPKHELAFLCKEKEVFLLNGGS</sequence>
<feature type="domain" description="Integrator complex subunit 4/Protein SIEL C-terminal Ig-like" evidence="3">
    <location>
        <begin position="806"/>
        <end position="925"/>
    </location>
</feature>
<evidence type="ECO:0000256" key="2">
    <source>
        <dbReference type="ARBA" id="ARBA00023242"/>
    </source>
</evidence>
<dbReference type="Proteomes" id="UP001141806">
    <property type="component" value="Unassembled WGS sequence"/>
</dbReference>
<dbReference type="InterPro" id="IPR011989">
    <property type="entry name" value="ARM-like"/>
</dbReference>
<dbReference type="OrthoDB" id="18190at2759"/>
<proteinExistence type="predicted"/>
<evidence type="ECO:0000313" key="4">
    <source>
        <dbReference type="EMBL" id="KAJ4964181.1"/>
    </source>
</evidence>
<dbReference type="SUPFAM" id="SSF48371">
    <property type="entry name" value="ARM repeat"/>
    <property type="match status" value="1"/>
</dbReference>
<reference evidence="4" key="1">
    <citation type="journal article" date="2023" name="Plant J.">
        <title>The genome of the king protea, Protea cynaroides.</title>
        <authorList>
            <person name="Chang J."/>
            <person name="Duong T.A."/>
            <person name="Schoeman C."/>
            <person name="Ma X."/>
            <person name="Roodt D."/>
            <person name="Barker N."/>
            <person name="Li Z."/>
            <person name="Van de Peer Y."/>
            <person name="Mizrachi E."/>
        </authorList>
    </citation>
    <scope>NUCLEOTIDE SEQUENCE</scope>
    <source>
        <tissue evidence="4">Young leaves</tissue>
    </source>
</reference>
<dbReference type="Pfam" id="PF25458">
    <property type="entry name" value="INTS4_C"/>
    <property type="match status" value="1"/>
</dbReference>
<dbReference type="PANTHER" id="PTHR20938:SF0">
    <property type="entry name" value="INTEGRATOR COMPLEX SUBUNIT 4"/>
    <property type="match status" value="1"/>
</dbReference>
<dbReference type="InterPro" id="IPR057412">
    <property type="entry name" value="INTS4_C"/>
</dbReference>
<dbReference type="GO" id="GO:0005768">
    <property type="term" value="C:endosome"/>
    <property type="evidence" value="ECO:0007669"/>
    <property type="project" value="TreeGrafter"/>
</dbReference>
<evidence type="ECO:0000256" key="1">
    <source>
        <dbReference type="ARBA" id="ARBA00004123"/>
    </source>
</evidence>
<dbReference type="GO" id="GO:0005634">
    <property type="term" value="C:nucleus"/>
    <property type="evidence" value="ECO:0007669"/>
    <property type="project" value="UniProtKB-SubCell"/>
</dbReference>
<dbReference type="InterPro" id="IPR016024">
    <property type="entry name" value="ARM-type_fold"/>
</dbReference>
<name>A0A9Q0HFA6_9MAGN</name>
<dbReference type="GO" id="GO:0010496">
    <property type="term" value="P:intercellular transport"/>
    <property type="evidence" value="ECO:0007669"/>
    <property type="project" value="TreeGrafter"/>
</dbReference>
<gene>
    <name evidence="4" type="ORF">NE237_024120</name>
</gene>
<comment type="caution">
    <text evidence="4">The sequence shown here is derived from an EMBL/GenBank/DDBJ whole genome shotgun (WGS) entry which is preliminary data.</text>
</comment>
<evidence type="ECO:0000313" key="5">
    <source>
        <dbReference type="Proteomes" id="UP001141806"/>
    </source>
</evidence>
<accession>A0A9Q0HFA6</accession>
<keyword evidence="5" id="KW-1185">Reference proteome</keyword>
<organism evidence="4 5">
    <name type="scientific">Protea cynaroides</name>
    <dbReference type="NCBI Taxonomy" id="273540"/>
    <lineage>
        <taxon>Eukaryota</taxon>
        <taxon>Viridiplantae</taxon>
        <taxon>Streptophyta</taxon>
        <taxon>Embryophyta</taxon>
        <taxon>Tracheophyta</taxon>
        <taxon>Spermatophyta</taxon>
        <taxon>Magnoliopsida</taxon>
        <taxon>Proteales</taxon>
        <taxon>Proteaceae</taxon>
        <taxon>Protea</taxon>
    </lineage>
</organism>